<evidence type="ECO:0000259" key="2">
    <source>
        <dbReference type="Pfam" id="PF07282"/>
    </source>
</evidence>
<evidence type="ECO:0000256" key="1">
    <source>
        <dbReference type="ARBA" id="ARBA00023125"/>
    </source>
</evidence>
<dbReference type="PANTHER" id="PTHR36172">
    <property type="match status" value="1"/>
</dbReference>
<dbReference type="PANTHER" id="PTHR36172:SF1">
    <property type="entry name" value="RESOLVASE-RELATED"/>
    <property type="match status" value="1"/>
</dbReference>
<keyword evidence="4" id="KW-1185">Reference proteome</keyword>
<dbReference type="Pfam" id="PF07282">
    <property type="entry name" value="Cas12f1-like_TNB"/>
    <property type="match status" value="1"/>
</dbReference>
<dbReference type="InterPro" id="IPR010095">
    <property type="entry name" value="Cas12f1-like_TNB"/>
</dbReference>
<evidence type="ECO:0000313" key="4">
    <source>
        <dbReference type="Proteomes" id="UP001055712"/>
    </source>
</evidence>
<dbReference type="InterPro" id="IPR051491">
    <property type="entry name" value="Recombinase/Transposase-rel"/>
</dbReference>
<dbReference type="NCBIfam" id="NF040570">
    <property type="entry name" value="guided_TnpB"/>
    <property type="match status" value="1"/>
</dbReference>
<dbReference type="EMBL" id="SIDB01000005">
    <property type="protein sequence ID" value="KAI3432486.1"/>
    <property type="molecule type" value="Genomic_DNA"/>
</dbReference>
<feature type="domain" description="Cas12f1-like TNB" evidence="2">
    <location>
        <begin position="257"/>
        <end position="322"/>
    </location>
</feature>
<name>A0A9D4TQZ9_CHLVU</name>
<dbReference type="GO" id="GO:0003677">
    <property type="term" value="F:DNA binding"/>
    <property type="evidence" value="ECO:0007669"/>
    <property type="project" value="UniProtKB-KW"/>
</dbReference>
<protein>
    <recommendedName>
        <fullName evidence="2">Cas12f1-like TNB domain-containing protein</fullName>
    </recommendedName>
</protein>
<dbReference type="OrthoDB" id="2556737at2759"/>
<dbReference type="AlphaFoldDB" id="A0A9D4TQZ9"/>
<accession>A0A9D4TQZ9</accession>
<dbReference type="Proteomes" id="UP001055712">
    <property type="component" value="Unassembled WGS sequence"/>
</dbReference>
<organism evidence="3 4">
    <name type="scientific">Chlorella vulgaris</name>
    <name type="common">Green alga</name>
    <dbReference type="NCBI Taxonomy" id="3077"/>
    <lineage>
        <taxon>Eukaryota</taxon>
        <taxon>Viridiplantae</taxon>
        <taxon>Chlorophyta</taxon>
        <taxon>core chlorophytes</taxon>
        <taxon>Trebouxiophyceae</taxon>
        <taxon>Chlorellales</taxon>
        <taxon>Chlorellaceae</taxon>
        <taxon>Chlorella clade</taxon>
        <taxon>Chlorella</taxon>
    </lineage>
</organism>
<evidence type="ECO:0000313" key="3">
    <source>
        <dbReference type="EMBL" id="KAI3432486.1"/>
    </source>
</evidence>
<sequence>MGKRFVASRNIEEPWLKQCPQVIRSCAIRDLKAAFDSNFAKRKINPNHTFDVKFKAKKDDVTAVRIERVNGAFKVLDDGKHVSFFPKSLKPMGVDPRALQGIELKHDITLTKDRLGRFTLHVPYRRENQAAQEPDTWCAIDPGVRTFATVFSPTDACKIGDGAATRLAKLCAHLDKLTSDTTKASGLQRRRRMKKAQVRVRNRIVHLVDELHWQAASFLCKHYTDILLPVFETKKMACRLSRKIGSKTARSMLTLSHYKFRMRLIHKAAEHGCRVHLCTEEYTSKTCTRCGALKHNLGGAKVYRCPVCMLRIDRDIAGGRNIFLKNAVALD</sequence>
<comment type="caution">
    <text evidence="3">The sequence shown here is derived from an EMBL/GenBank/DDBJ whole genome shotgun (WGS) entry which is preliminary data.</text>
</comment>
<reference evidence="3" key="1">
    <citation type="journal article" date="2019" name="Plant J.">
        <title>Chlorella vulgaris genome assembly and annotation reveals the molecular basis for metabolic acclimation to high light conditions.</title>
        <authorList>
            <person name="Cecchin M."/>
            <person name="Marcolungo L."/>
            <person name="Rossato M."/>
            <person name="Girolomoni L."/>
            <person name="Cosentino E."/>
            <person name="Cuine S."/>
            <person name="Li-Beisson Y."/>
            <person name="Delledonne M."/>
            <person name="Ballottari M."/>
        </authorList>
    </citation>
    <scope>NUCLEOTIDE SEQUENCE</scope>
    <source>
        <strain evidence="3">211/11P</strain>
    </source>
</reference>
<keyword evidence="1" id="KW-0238">DNA-binding</keyword>
<gene>
    <name evidence="3" type="ORF">D9Q98_004035</name>
</gene>
<reference evidence="3" key="2">
    <citation type="submission" date="2020-11" db="EMBL/GenBank/DDBJ databases">
        <authorList>
            <person name="Cecchin M."/>
            <person name="Marcolungo L."/>
            <person name="Rossato M."/>
            <person name="Girolomoni L."/>
            <person name="Cosentino E."/>
            <person name="Cuine S."/>
            <person name="Li-Beisson Y."/>
            <person name="Delledonne M."/>
            <person name="Ballottari M."/>
        </authorList>
    </citation>
    <scope>NUCLEOTIDE SEQUENCE</scope>
    <source>
        <strain evidence="3">211/11P</strain>
        <tissue evidence="3">Whole cell</tissue>
    </source>
</reference>
<proteinExistence type="predicted"/>